<dbReference type="OrthoDB" id="9794566at2"/>
<reference evidence="2 3" key="1">
    <citation type="journal article" date="2015" name="Genome Announc.">
        <title>Expanding the biotechnology potential of lactobacilli through comparative genomics of 213 strains and associated genera.</title>
        <authorList>
            <person name="Sun Z."/>
            <person name="Harris H.M."/>
            <person name="McCann A."/>
            <person name="Guo C."/>
            <person name="Argimon S."/>
            <person name="Zhang W."/>
            <person name="Yang X."/>
            <person name="Jeffery I.B."/>
            <person name="Cooney J.C."/>
            <person name="Kagawa T.F."/>
            <person name="Liu W."/>
            <person name="Song Y."/>
            <person name="Salvetti E."/>
            <person name="Wrobel A."/>
            <person name="Rasinkangas P."/>
            <person name="Parkhill J."/>
            <person name="Rea M.C."/>
            <person name="O'Sullivan O."/>
            <person name="Ritari J."/>
            <person name="Douillard F.P."/>
            <person name="Paul Ross R."/>
            <person name="Yang R."/>
            <person name="Briner A.E."/>
            <person name="Felis G.E."/>
            <person name="de Vos W.M."/>
            <person name="Barrangou R."/>
            <person name="Klaenhammer T.R."/>
            <person name="Caufield P.W."/>
            <person name="Cui Y."/>
            <person name="Zhang H."/>
            <person name="O'Toole P.W."/>
        </authorList>
    </citation>
    <scope>NUCLEOTIDE SEQUENCE [LARGE SCALE GENOMIC DNA]</scope>
    <source>
        <strain evidence="2 3">DSM 15707</strain>
    </source>
</reference>
<dbReference type="PANTHER" id="PTHR43617">
    <property type="entry name" value="L-AMINO ACID N-ACETYLTRANSFERASE"/>
    <property type="match status" value="1"/>
</dbReference>
<dbReference type="Proteomes" id="UP000051697">
    <property type="component" value="Unassembled WGS sequence"/>
</dbReference>
<evidence type="ECO:0000313" key="2">
    <source>
        <dbReference type="EMBL" id="KRL57812.1"/>
    </source>
</evidence>
<dbReference type="PATRIC" id="fig|1423778.4.peg.302"/>
<dbReference type="NCBIfam" id="TIGR01575">
    <property type="entry name" value="rimI"/>
    <property type="match status" value="1"/>
</dbReference>
<keyword evidence="2" id="KW-0808">Transferase</keyword>
<keyword evidence="3" id="KW-1185">Reference proteome</keyword>
<dbReference type="EMBL" id="AZFE01000003">
    <property type="protein sequence ID" value="KRL57812.1"/>
    <property type="molecule type" value="Genomic_DNA"/>
</dbReference>
<evidence type="ECO:0000313" key="3">
    <source>
        <dbReference type="Proteomes" id="UP000051697"/>
    </source>
</evidence>
<dbReference type="GO" id="GO:0008999">
    <property type="term" value="F:protein-N-terminal-alanine acetyltransferase activity"/>
    <property type="evidence" value="ECO:0007669"/>
    <property type="project" value="TreeGrafter"/>
</dbReference>
<dbReference type="SUPFAM" id="SSF55729">
    <property type="entry name" value="Acyl-CoA N-acyltransferases (Nat)"/>
    <property type="match status" value="1"/>
</dbReference>
<protein>
    <submittedName>
        <fullName evidence="2">Ribosomal-protein-alanine acetyltransferase</fullName>
    </submittedName>
</protein>
<dbReference type="Gene3D" id="3.40.630.30">
    <property type="match status" value="1"/>
</dbReference>
<comment type="caution">
    <text evidence="2">The sequence shown here is derived from an EMBL/GenBank/DDBJ whole genome shotgun (WGS) entry which is preliminary data.</text>
</comment>
<sequence length="192" mass="22406">MFAKFKKWVNLNRQKQRREEIAQTIELKNAIINISDCDYFVARAQVTDVPEIIEVERKIYGNTPWNEAAFLQEIRRRRDRLYLVVRKNDKLLGFAGCSFNRQTNEAHLTNIAISPEYQGKGVGGYLIHKLIRKAALINMKKMTLEVRSSNCEAQRLYRRIGFIVVGKKVGYYFGDHEDALDMELDLEYLKGN</sequence>
<dbReference type="InterPro" id="IPR016181">
    <property type="entry name" value="Acyl_CoA_acyltransferase"/>
</dbReference>
<dbReference type="KEGG" id="lol:LACOL_1410"/>
<dbReference type="Pfam" id="PF00583">
    <property type="entry name" value="Acetyltransf_1"/>
    <property type="match status" value="1"/>
</dbReference>
<proteinExistence type="predicted"/>
<name>A0A0R1RRL2_9LACO</name>
<dbReference type="PROSITE" id="PS51186">
    <property type="entry name" value="GNAT"/>
    <property type="match status" value="1"/>
</dbReference>
<dbReference type="PANTHER" id="PTHR43617:SF20">
    <property type="entry name" value="N-ALPHA-ACETYLTRANSFERASE RIMI"/>
    <property type="match status" value="1"/>
</dbReference>
<dbReference type="InterPro" id="IPR050276">
    <property type="entry name" value="MshD_Acetyltransferase"/>
</dbReference>
<dbReference type="InterPro" id="IPR006464">
    <property type="entry name" value="AcTrfase_RimI/Ard1"/>
</dbReference>
<organism evidence="2 3">
    <name type="scientific">Paucilactobacillus oligofermentans DSM 15707 = LMG 22743</name>
    <dbReference type="NCBI Taxonomy" id="1423778"/>
    <lineage>
        <taxon>Bacteria</taxon>
        <taxon>Bacillati</taxon>
        <taxon>Bacillota</taxon>
        <taxon>Bacilli</taxon>
        <taxon>Lactobacillales</taxon>
        <taxon>Lactobacillaceae</taxon>
        <taxon>Paucilactobacillus</taxon>
    </lineage>
</organism>
<dbReference type="AlphaFoldDB" id="A0A0R1RRL2"/>
<accession>A0A0R1RRL2</accession>
<dbReference type="STRING" id="1423778.FC70_GL000283"/>
<dbReference type="InterPro" id="IPR000182">
    <property type="entry name" value="GNAT_dom"/>
</dbReference>
<evidence type="ECO:0000259" key="1">
    <source>
        <dbReference type="PROSITE" id="PS51186"/>
    </source>
</evidence>
<feature type="domain" description="N-acetyltransferase" evidence="1">
    <location>
        <begin position="39"/>
        <end position="187"/>
    </location>
</feature>
<dbReference type="CDD" id="cd04301">
    <property type="entry name" value="NAT_SF"/>
    <property type="match status" value="1"/>
</dbReference>
<gene>
    <name evidence="2" type="ORF">FC70_GL000283</name>
</gene>
<dbReference type="RefSeq" id="WP_057889239.1">
    <property type="nucleotide sequence ID" value="NZ_AZFE01000003.1"/>
</dbReference>